<comment type="caution">
    <text evidence="2">The sequence shown here is derived from an EMBL/GenBank/DDBJ whole genome shotgun (WGS) entry which is preliminary data.</text>
</comment>
<evidence type="ECO:0000313" key="2">
    <source>
        <dbReference type="EMBL" id="MCP1340128.1"/>
    </source>
</evidence>
<dbReference type="RefSeq" id="WP_253620000.1">
    <property type="nucleotide sequence ID" value="NZ_JAMZDE010000008.1"/>
</dbReference>
<feature type="compositionally biased region" description="Basic and acidic residues" evidence="1">
    <location>
        <begin position="119"/>
        <end position="139"/>
    </location>
</feature>
<feature type="region of interest" description="Disordered" evidence="1">
    <location>
        <begin position="17"/>
        <end position="139"/>
    </location>
</feature>
<protein>
    <submittedName>
        <fullName evidence="2">Uncharacterized protein</fullName>
    </submittedName>
</protein>
<feature type="compositionally biased region" description="Basic and acidic residues" evidence="1">
    <location>
        <begin position="49"/>
        <end position="89"/>
    </location>
</feature>
<gene>
    <name evidence="2" type="ORF">NJR55_11075</name>
</gene>
<name>A0A9X2G581_9GAMM</name>
<feature type="compositionally biased region" description="Low complexity" evidence="1">
    <location>
        <begin position="102"/>
        <end position="112"/>
    </location>
</feature>
<accession>A0A9X2G581</accession>
<reference evidence="2" key="1">
    <citation type="submission" date="2022-06" db="EMBL/GenBank/DDBJ databases">
        <title>Idiomarina rhizosphaerae M1R2S28.</title>
        <authorList>
            <person name="Sun J.-Q."/>
            <person name="Li L.-F."/>
        </authorList>
    </citation>
    <scope>NUCLEOTIDE SEQUENCE</scope>
    <source>
        <strain evidence="2">M1R2S28</strain>
    </source>
</reference>
<evidence type="ECO:0000256" key="1">
    <source>
        <dbReference type="SAM" id="MobiDB-lite"/>
    </source>
</evidence>
<feature type="compositionally biased region" description="Basic residues" evidence="1">
    <location>
        <begin position="90"/>
        <end position="101"/>
    </location>
</feature>
<proteinExistence type="predicted"/>
<dbReference type="EMBL" id="JAMZDE010000008">
    <property type="protein sequence ID" value="MCP1340128.1"/>
    <property type="molecule type" value="Genomic_DNA"/>
</dbReference>
<organism evidence="2 3">
    <name type="scientific">Idiomarina rhizosphaerae</name>
    <dbReference type="NCBI Taxonomy" id="2961572"/>
    <lineage>
        <taxon>Bacteria</taxon>
        <taxon>Pseudomonadati</taxon>
        <taxon>Pseudomonadota</taxon>
        <taxon>Gammaproteobacteria</taxon>
        <taxon>Alteromonadales</taxon>
        <taxon>Idiomarinaceae</taxon>
        <taxon>Idiomarina</taxon>
    </lineage>
</organism>
<dbReference type="Proteomes" id="UP001139474">
    <property type="component" value="Unassembled WGS sequence"/>
</dbReference>
<dbReference type="AlphaFoldDB" id="A0A9X2G581"/>
<evidence type="ECO:0000313" key="3">
    <source>
        <dbReference type="Proteomes" id="UP001139474"/>
    </source>
</evidence>
<sequence>MSNLDKDKVIAEYTEAYQKAHGKKPKIESSNGWYSVDGGKNVRLSQLADDAKTLGKEKKAAPKKSESKKTETKKTETKKPAAKKAETKKPAAKKPAAKKSSAKPSPAKKSSSGGLTAKELWKQKLEGKDSDCRLPRGSA</sequence>
<keyword evidence="3" id="KW-1185">Reference proteome</keyword>